<accession>A0ABP8W9B1</accession>
<organism evidence="1 2">
    <name type="scientific">Frondihabitans cladoniiphilus</name>
    <dbReference type="NCBI Taxonomy" id="715785"/>
    <lineage>
        <taxon>Bacteria</taxon>
        <taxon>Bacillati</taxon>
        <taxon>Actinomycetota</taxon>
        <taxon>Actinomycetes</taxon>
        <taxon>Micrococcales</taxon>
        <taxon>Microbacteriaceae</taxon>
        <taxon>Frondihabitans</taxon>
    </lineage>
</organism>
<dbReference type="EMBL" id="BAABLM010000007">
    <property type="protein sequence ID" value="GAA4682335.1"/>
    <property type="molecule type" value="Genomic_DNA"/>
</dbReference>
<gene>
    <name evidence="1" type="ORF">GCM10025780_29680</name>
</gene>
<keyword evidence="2" id="KW-1185">Reference proteome</keyword>
<reference evidence="2" key="1">
    <citation type="journal article" date="2019" name="Int. J. Syst. Evol. Microbiol.">
        <title>The Global Catalogue of Microorganisms (GCM) 10K type strain sequencing project: providing services to taxonomists for standard genome sequencing and annotation.</title>
        <authorList>
            <consortium name="The Broad Institute Genomics Platform"/>
            <consortium name="The Broad Institute Genome Sequencing Center for Infectious Disease"/>
            <person name="Wu L."/>
            <person name="Ma J."/>
        </authorList>
    </citation>
    <scope>NUCLEOTIDE SEQUENCE [LARGE SCALE GENOMIC DNA]</scope>
    <source>
        <strain evidence="2">JCM 18956</strain>
    </source>
</reference>
<protein>
    <recommendedName>
        <fullName evidence="3">Alanine-rich protein</fullName>
    </recommendedName>
</protein>
<dbReference type="Proteomes" id="UP001501295">
    <property type="component" value="Unassembled WGS sequence"/>
</dbReference>
<evidence type="ECO:0008006" key="3">
    <source>
        <dbReference type="Google" id="ProtNLM"/>
    </source>
</evidence>
<evidence type="ECO:0000313" key="2">
    <source>
        <dbReference type="Proteomes" id="UP001501295"/>
    </source>
</evidence>
<proteinExistence type="predicted"/>
<dbReference type="RefSeq" id="WP_345376700.1">
    <property type="nucleotide sequence ID" value="NZ_BAABLM010000007.1"/>
</dbReference>
<comment type="caution">
    <text evidence="1">The sequence shown here is derived from an EMBL/GenBank/DDBJ whole genome shotgun (WGS) entry which is preliminary data.</text>
</comment>
<name>A0ABP8W9B1_9MICO</name>
<evidence type="ECO:0000313" key="1">
    <source>
        <dbReference type="EMBL" id="GAA4682335.1"/>
    </source>
</evidence>
<sequence>MRRLADSGADSVTLAAAYHSVRAATPRHPGHRVVDAHEAALYTMVRPAAWAGRALRPEPPGAWAAPDSFARASDTVTEAGLAVEAWIVLTHSSVAGGRVPDACVTNAFGDVYSYALCPSDDRVVEYATTLVSEIALDGAEGLVLEACGPLGFEHAGRHEKTEGGGWGRGAIALLSLCFCRSCRRALEASGLDPEEVAAHVRASVDRNADVDALGGVADVLLQVRRRSTARLAESVVSAARDGGVRRIAVHAQPDPWGVGPASAVLGRVEGVDSYIVPTSALEEGRAAADLRDRCGGASLAAYVSGMPPRAPDAPEKSWPALVDAGVDELYVYHAGLLDDERLTGVERGLAAVRSR</sequence>